<evidence type="ECO:0008006" key="3">
    <source>
        <dbReference type="Google" id="ProtNLM"/>
    </source>
</evidence>
<evidence type="ECO:0000313" key="1">
    <source>
        <dbReference type="EMBL" id="MFC2255186.1"/>
    </source>
</evidence>
<name>A0ABV6ZSR8_9HYPH</name>
<feature type="non-terminal residue" evidence="1">
    <location>
        <position position="1"/>
    </location>
</feature>
<dbReference type="EMBL" id="JBHGPK010000107">
    <property type="protein sequence ID" value="MFC2255186.1"/>
    <property type="molecule type" value="Genomic_DNA"/>
</dbReference>
<gene>
    <name evidence="1" type="ORF">ACETRX_37140</name>
</gene>
<protein>
    <recommendedName>
        <fullName evidence="3">SGNH/GDSL hydrolase family protein</fullName>
    </recommendedName>
</protein>
<dbReference type="Proteomes" id="UP001595190">
    <property type="component" value="Unassembled WGS sequence"/>
</dbReference>
<sequence>AIHNAASHLKRDGIVEVDCDIIQLFGRYPDFSNEENGEIVYNASLIEEISKNFDKRSTKLIAFPLYGSEYYMICFPNTTRQFDIMVPGHDKVAKDVELVPFEIVYEMAREKYKKYIGIIPYIQNKLNCEAVYILPPPPTESSTTILNHIAAQSKDIAQRYASLTSGQLYNSWLTYARAAKDICKEQNIRLFAPPARALTNDGYLQPHLVQDAVHGNIHYGAMVFQDLIDHFFDDNT</sequence>
<proteinExistence type="predicted"/>
<reference evidence="1 2" key="1">
    <citation type="submission" date="2024-09" db="EMBL/GenBank/DDBJ databases">
        <title>Description of Labrys sedimenti sp. nov., isolated from a diclofenac-degrading enrichment culture, and genome-based reclassification of Labrys portucalensis as a later heterotypic synonym of Labrys neptuniae.</title>
        <authorList>
            <person name="Tancsics A."/>
            <person name="Csepanyi A."/>
        </authorList>
    </citation>
    <scope>NUCLEOTIDE SEQUENCE [LARGE SCALE GENOMIC DNA]</scope>
    <source>
        <strain evidence="1 2">LMG 23412</strain>
    </source>
</reference>
<comment type="caution">
    <text evidence="1">The sequence shown here is derived from an EMBL/GenBank/DDBJ whole genome shotgun (WGS) entry which is preliminary data.</text>
</comment>
<organism evidence="1 2">
    <name type="scientific">Labrys neptuniae</name>
    <dbReference type="NCBI Taxonomy" id="376174"/>
    <lineage>
        <taxon>Bacteria</taxon>
        <taxon>Pseudomonadati</taxon>
        <taxon>Pseudomonadota</taxon>
        <taxon>Alphaproteobacteria</taxon>
        <taxon>Hyphomicrobiales</taxon>
        <taxon>Xanthobacteraceae</taxon>
        <taxon>Labrys</taxon>
    </lineage>
</organism>
<evidence type="ECO:0000313" key="2">
    <source>
        <dbReference type="Proteomes" id="UP001595190"/>
    </source>
</evidence>
<dbReference type="RefSeq" id="WP_394315740.1">
    <property type="nucleotide sequence ID" value="NZ_JBHGPK010000107.1"/>
</dbReference>
<accession>A0ABV6ZSR8</accession>